<dbReference type="EMBL" id="JBHUGI010000008">
    <property type="protein sequence ID" value="MFD1927429.1"/>
    <property type="molecule type" value="Genomic_DNA"/>
</dbReference>
<protein>
    <submittedName>
        <fullName evidence="1">Uncharacterized protein</fullName>
    </submittedName>
</protein>
<reference evidence="2" key="1">
    <citation type="journal article" date="2019" name="Int. J. Syst. Evol. Microbiol.">
        <title>The Global Catalogue of Microorganisms (GCM) 10K type strain sequencing project: providing services to taxonomists for standard genome sequencing and annotation.</title>
        <authorList>
            <consortium name="The Broad Institute Genomics Platform"/>
            <consortium name="The Broad Institute Genome Sequencing Center for Infectious Disease"/>
            <person name="Wu L."/>
            <person name="Ma J."/>
        </authorList>
    </citation>
    <scope>NUCLEOTIDE SEQUENCE [LARGE SCALE GENOMIC DNA]</scope>
    <source>
        <strain evidence="2">CGMCC 4.7177</strain>
    </source>
</reference>
<organism evidence="1 2">
    <name type="scientific">Sporosarcina siberiensis</name>
    <dbReference type="NCBI Taxonomy" id="1365606"/>
    <lineage>
        <taxon>Bacteria</taxon>
        <taxon>Bacillati</taxon>
        <taxon>Bacillota</taxon>
        <taxon>Bacilli</taxon>
        <taxon>Bacillales</taxon>
        <taxon>Caryophanaceae</taxon>
        <taxon>Sporosarcina</taxon>
    </lineage>
</organism>
<accession>A0ABW4SDP3</accession>
<comment type="caution">
    <text evidence="1">The sequence shown here is derived from an EMBL/GenBank/DDBJ whole genome shotgun (WGS) entry which is preliminary data.</text>
</comment>
<gene>
    <name evidence="1" type="ORF">ACFSFY_05040</name>
</gene>
<sequence>MLVHVCCVPLNYVGRSYILYRTERPD</sequence>
<evidence type="ECO:0000313" key="2">
    <source>
        <dbReference type="Proteomes" id="UP001597218"/>
    </source>
</evidence>
<dbReference type="RefSeq" id="WP_381536133.1">
    <property type="nucleotide sequence ID" value="NZ_JBHUGI010000008.1"/>
</dbReference>
<keyword evidence="2" id="KW-1185">Reference proteome</keyword>
<dbReference type="Proteomes" id="UP001597218">
    <property type="component" value="Unassembled WGS sequence"/>
</dbReference>
<proteinExistence type="predicted"/>
<evidence type="ECO:0000313" key="1">
    <source>
        <dbReference type="EMBL" id="MFD1927429.1"/>
    </source>
</evidence>
<name>A0ABW4SDP3_9BACL</name>